<dbReference type="KEGG" id="bsan:CHH28_06865"/>
<dbReference type="GO" id="GO:0008855">
    <property type="term" value="F:exodeoxyribonuclease VII activity"/>
    <property type="evidence" value="ECO:0007669"/>
    <property type="project" value="UniProtKB-UniRule"/>
</dbReference>
<dbReference type="EC" id="3.1.11.6" evidence="6"/>
<reference evidence="7 8" key="1">
    <citation type="submission" date="2017-07" db="EMBL/GenBank/DDBJ databases">
        <title>Annotated genome sequence of Bacterioplanes sanyensis isolated from Red Sea.</title>
        <authorList>
            <person name="Rehman Z.U."/>
        </authorList>
    </citation>
    <scope>NUCLEOTIDE SEQUENCE [LARGE SCALE GENOMIC DNA]</scope>
    <source>
        <strain evidence="7 8">NV9</strain>
    </source>
</reference>
<dbReference type="GO" id="GO:0005829">
    <property type="term" value="C:cytosol"/>
    <property type="evidence" value="ECO:0007669"/>
    <property type="project" value="TreeGrafter"/>
</dbReference>
<gene>
    <name evidence="6" type="primary">xseB</name>
    <name evidence="7" type="ORF">CHH28_06865</name>
</gene>
<dbReference type="Proteomes" id="UP000202440">
    <property type="component" value="Chromosome"/>
</dbReference>
<evidence type="ECO:0000313" key="8">
    <source>
        <dbReference type="Proteomes" id="UP000202440"/>
    </source>
</evidence>
<keyword evidence="3 6" id="KW-0540">Nuclease</keyword>
<evidence type="ECO:0000256" key="5">
    <source>
        <dbReference type="ARBA" id="ARBA00022839"/>
    </source>
</evidence>
<protein>
    <recommendedName>
        <fullName evidence="6">Exodeoxyribonuclease 7 small subunit</fullName>
        <ecNumber evidence="6">3.1.11.6</ecNumber>
    </recommendedName>
    <alternativeName>
        <fullName evidence="6">Exodeoxyribonuclease VII small subunit</fullName>
        <shortName evidence="6">Exonuclease VII small subunit</shortName>
    </alternativeName>
</protein>
<dbReference type="InterPro" id="IPR003761">
    <property type="entry name" value="Exonuc_VII_S"/>
</dbReference>
<accession>A0A222FI16</accession>
<dbReference type="HAMAP" id="MF_00337">
    <property type="entry name" value="Exonuc_7_S"/>
    <property type="match status" value="1"/>
</dbReference>
<dbReference type="SUPFAM" id="SSF116842">
    <property type="entry name" value="XseB-like"/>
    <property type="match status" value="1"/>
</dbReference>
<evidence type="ECO:0000256" key="2">
    <source>
        <dbReference type="ARBA" id="ARBA00022490"/>
    </source>
</evidence>
<dbReference type="NCBIfam" id="TIGR01280">
    <property type="entry name" value="xseB"/>
    <property type="match status" value="1"/>
</dbReference>
<keyword evidence="8" id="KW-1185">Reference proteome</keyword>
<dbReference type="OrthoDB" id="9801128at2"/>
<dbReference type="GO" id="GO:0006308">
    <property type="term" value="P:DNA catabolic process"/>
    <property type="evidence" value="ECO:0007669"/>
    <property type="project" value="UniProtKB-UniRule"/>
</dbReference>
<comment type="subunit">
    <text evidence="6">Heterooligomer composed of large and small subunits.</text>
</comment>
<dbReference type="Gene3D" id="1.10.287.1040">
    <property type="entry name" value="Exonuclease VII, small subunit"/>
    <property type="match status" value="1"/>
</dbReference>
<dbReference type="EMBL" id="CP022530">
    <property type="protein sequence ID" value="ASP38410.1"/>
    <property type="molecule type" value="Genomic_DNA"/>
</dbReference>
<dbReference type="PANTHER" id="PTHR34137:SF1">
    <property type="entry name" value="EXODEOXYRIBONUCLEASE 7 SMALL SUBUNIT"/>
    <property type="match status" value="1"/>
</dbReference>
<dbReference type="Pfam" id="PF02609">
    <property type="entry name" value="Exonuc_VII_S"/>
    <property type="match status" value="1"/>
</dbReference>
<dbReference type="InterPro" id="IPR037004">
    <property type="entry name" value="Exonuc_VII_ssu_sf"/>
</dbReference>
<keyword evidence="4 6" id="KW-0378">Hydrolase</keyword>
<keyword evidence="5 6" id="KW-0269">Exonuclease</keyword>
<proteinExistence type="inferred from homology"/>
<name>A0A222FI16_9GAMM</name>
<dbReference type="AlphaFoldDB" id="A0A222FI16"/>
<comment type="catalytic activity">
    <reaction evidence="6">
        <text>Exonucleolytic cleavage in either 5'- to 3'- or 3'- to 5'-direction to yield nucleoside 5'-phosphates.</text>
        <dbReference type="EC" id="3.1.11.6"/>
    </reaction>
</comment>
<dbReference type="PIRSF" id="PIRSF006488">
    <property type="entry name" value="Exonuc_VII_S"/>
    <property type="match status" value="1"/>
</dbReference>
<comment type="subcellular location">
    <subcellularLocation>
        <location evidence="6">Cytoplasm</location>
    </subcellularLocation>
</comment>
<dbReference type="RefSeq" id="WP_094059604.1">
    <property type="nucleotide sequence ID" value="NZ_CP022530.1"/>
</dbReference>
<dbReference type="PANTHER" id="PTHR34137">
    <property type="entry name" value="EXODEOXYRIBONUCLEASE 7 SMALL SUBUNIT"/>
    <property type="match status" value="1"/>
</dbReference>
<evidence type="ECO:0000256" key="6">
    <source>
        <dbReference type="HAMAP-Rule" id="MF_00337"/>
    </source>
</evidence>
<sequence>MSDSAQEFEFEPALEQLEQLVNQMESGQLTLEQSLQAFEQGVALTRRCQQTLAQAEQRVRLLVEQNGASQEQPFQMDGEQ</sequence>
<evidence type="ECO:0000256" key="1">
    <source>
        <dbReference type="ARBA" id="ARBA00009998"/>
    </source>
</evidence>
<evidence type="ECO:0000256" key="3">
    <source>
        <dbReference type="ARBA" id="ARBA00022722"/>
    </source>
</evidence>
<organism evidence="7 8">
    <name type="scientific">Bacterioplanes sanyensis</name>
    <dbReference type="NCBI Taxonomy" id="1249553"/>
    <lineage>
        <taxon>Bacteria</taxon>
        <taxon>Pseudomonadati</taxon>
        <taxon>Pseudomonadota</taxon>
        <taxon>Gammaproteobacteria</taxon>
        <taxon>Oceanospirillales</taxon>
        <taxon>Oceanospirillaceae</taxon>
        <taxon>Bacterioplanes</taxon>
    </lineage>
</organism>
<dbReference type="GO" id="GO:0009318">
    <property type="term" value="C:exodeoxyribonuclease VII complex"/>
    <property type="evidence" value="ECO:0007669"/>
    <property type="project" value="UniProtKB-UniRule"/>
</dbReference>
<comment type="function">
    <text evidence="6">Bidirectionally degrades single-stranded DNA into large acid-insoluble oligonucleotides, which are then degraded further into small acid-soluble oligonucleotides.</text>
</comment>
<evidence type="ECO:0000256" key="4">
    <source>
        <dbReference type="ARBA" id="ARBA00022801"/>
    </source>
</evidence>
<dbReference type="NCBIfam" id="NF002140">
    <property type="entry name" value="PRK00977.1-4"/>
    <property type="match status" value="1"/>
</dbReference>
<keyword evidence="2 6" id="KW-0963">Cytoplasm</keyword>
<evidence type="ECO:0000313" key="7">
    <source>
        <dbReference type="EMBL" id="ASP38410.1"/>
    </source>
</evidence>
<comment type="similarity">
    <text evidence="1 6">Belongs to the XseB family.</text>
</comment>